<dbReference type="GO" id="GO:0016491">
    <property type="term" value="F:oxidoreductase activity"/>
    <property type="evidence" value="ECO:0007669"/>
    <property type="project" value="UniProtKB-KW"/>
</dbReference>
<comment type="similarity">
    <text evidence="1">Belongs to the short-chain dehydrogenases/reductases (SDR) family.</text>
</comment>
<dbReference type="PRINTS" id="PR00081">
    <property type="entry name" value="GDHRDH"/>
</dbReference>
<name>A0A1B8G9E3_9PEZI</name>
<keyword evidence="2" id="KW-0521">NADP</keyword>
<reference evidence="4 5" key="1">
    <citation type="submission" date="2016-03" db="EMBL/GenBank/DDBJ databases">
        <title>Comparative genomics of Pseudogymnoascus destructans, the fungus causing white-nose syndrome of bats.</title>
        <authorList>
            <person name="Palmer J.M."/>
            <person name="Drees K.P."/>
            <person name="Foster J.T."/>
            <person name="Lindner D.L."/>
        </authorList>
    </citation>
    <scope>NUCLEOTIDE SEQUENCE [LARGE SCALE GENOMIC DNA]</scope>
    <source>
        <strain evidence="4 5">UAMH 10579</strain>
    </source>
</reference>
<dbReference type="SUPFAM" id="SSF51735">
    <property type="entry name" value="NAD(P)-binding Rossmann-fold domains"/>
    <property type="match status" value="1"/>
</dbReference>
<accession>A0A1B8G9E3</accession>
<keyword evidence="3" id="KW-0560">Oxidoreductase</keyword>
<proteinExistence type="inferred from homology"/>
<dbReference type="PANTHER" id="PTHR24320">
    <property type="entry name" value="RETINOL DEHYDROGENASE"/>
    <property type="match status" value="1"/>
</dbReference>
<dbReference type="Gene3D" id="3.40.50.720">
    <property type="entry name" value="NAD(P)-binding Rossmann-like Domain"/>
    <property type="match status" value="1"/>
</dbReference>
<dbReference type="InterPro" id="IPR002347">
    <property type="entry name" value="SDR_fam"/>
</dbReference>
<dbReference type="RefSeq" id="XP_018126170.2">
    <property type="nucleotide sequence ID" value="XM_018278979.2"/>
</dbReference>
<organism evidence="4 5">
    <name type="scientific">Pseudogymnoascus verrucosus</name>
    <dbReference type="NCBI Taxonomy" id="342668"/>
    <lineage>
        <taxon>Eukaryota</taxon>
        <taxon>Fungi</taxon>
        <taxon>Dikarya</taxon>
        <taxon>Ascomycota</taxon>
        <taxon>Pezizomycotina</taxon>
        <taxon>Leotiomycetes</taxon>
        <taxon>Thelebolales</taxon>
        <taxon>Thelebolaceae</taxon>
        <taxon>Pseudogymnoascus</taxon>
    </lineage>
</organism>
<keyword evidence="5" id="KW-1185">Reference proteome</keyword>
<dbReference type="AlphaFoldDB" id="A0A1B8G9E3"/>
<evidence type="ECO:0000313" key="4">
    <source>
        <dbReference type="EMBL" id="OBT92437.2"/>
    </source>
</evidence>
<dbReference type="PANTHER" id="PTHR24320:SF282">
    <property type="entry name" value="WW DOMAIN-CONTAINING OXIDOREDUCTASE"/>
    <property type="match status" value="1"/>
</dbReference>
<reference evidence="5" key="2">
    <citation type="journal article" date="2018" name="Nat. Commun.">
        <title>Extreme sensitivity to ultraviolet light in the fungal pathogen causing white-nose syndrome of bats.</title>
        <authorList>
            <person name="Palmer J.M."/>
            <person name="Drees K.P."/>
            <person name="Foster J.T."/>
            <person name="Lindner D.L."/>
        </authorList>
    </citation>
    <scope>NUCLEOTIDE SEQUENCE [LARGE SCALE GENOMIC DNA]</scope>
    <source>
        <strain evidence="5">UAMH 10579</strain>
    </source>
</reference>
<evidence type="ECO:0000313" key="5">
    <source>
        <dbReference type="Proteomes" id="UP000091956"/>
    </source>
</evidence>
<evidence type="ECO:0000256" key="2">
    <source>
        <dbReference type="ARBA" id="ARBA00022857"/>
    </source>
</evidence>
<dbReference type="EMBL" id="KV460267">
    <property type="protein sequence ID" value="OBT92437.2"/>
    <property type="molecule type" value="Genomic_DNA"/>
</dbReference>
<protein>
    <submittedName>
        <fullName evidence="4">Uncharacterized protein</fullName>
    </submittedName>
</protein>
<evidence type="ECO:0000256" key="1">
    <source>
        <dbReference type="ARBA" id="ARBA00006484"/>
    </source>
</evidence>
<dbReference type="STRING" id="342668.A0A1B8G9E3"/>
<evidence type="ECO:0000256" key="3">
    <source>
        <dbReference type="ARBA" id="ARBA00023002"/>
    </source>
</evidence>
<gene>
    <name evidence="4" type="ORF">VE01_09566</name>
</gene>
<dbReference type="GeneID" id="28842952"/>
<dbReference type="InterPro" id="IPR036291">
    <property type="entry name" value="NAD(P)-bd_dom_sf"/>
</dbReference>
<dbReference type="Pfam" id="PF00106">
    <property type="entry name" value="adh_short"/>
    <property type="match status" value="1"/>
</dbReference>
<sequence>MPSAVFFPSSEPSRVLEWPTDLGLMLLWWRGFSNRDRRKCQTSVPFVDLLLPTNRHARGYSKAPLSLKTANTVKTVAGRCPMSMCNEQGQLPYISTCRFITVCWIFPLKLNFFVFNLTFTTPESPRSMKPYSKRFSVDEIPDLSGKVVIITGGASGIGKEAALQLFQHNAKVYIASRSKTKFDELVKEAQDILDDGGGSKVSLNLQFLQLDLSDMKSCVIAAKQFLGMEKRLDVLVANAGLAVVPCTLSKDGIEIQFATNVSPVTMYSLWASLNIFILASRSFCLHL</sequence>
<dbReference type="Proteomes" id="UP000091956">
    <property type="component" value="Unassembled WGS sequence"/>
</dbReference>